<sequence>MGHTLPTRWATPHCLKQSRAQPPQHGDAVPSDRLQLSGEPPGHRVGDLLYPLLPGAEPSAATSPARSRPLCTPQRLEGCACDRRTSHRQQWGKLPLPAVGSRWAQLTDLYFLAFIHPSAAH</sequence>
<evidence type="ECO:0000313" key="3">
    <source>
        <dbReference type="Proteomes" id="UP000297703"/>
    </source>
</evidence>
<proteinExistence type="predicted"/>
<reference evidence="2 3" key="1">
    <citation type="submission" date="2019-04" db="EMBL/GenBank/DDBJ databases">
        <title>Draft genome of the big-headed turtle Platysternon megacephalum.</title>
        <authorList>
            <person name="Gong S."/>
        </authorList>
    </citation>
    <scope>NUCLEOTIDE SEQUENCE [LARGE SCALE GENOMIC DNA]</scope>
    <source>
        <strain evidence="2">DO16091913</strain>
        <tissue evidence="2">Muscle</tissue>
    </source>
</reference>
<organism evidence="2 3">
    <name type="scientific">Platysternon megacephalum</name>
    <name type="common">big-headed turtle</name>
    <dbReference type="NCBI Taxonomy" id="55544"/>
    <lineage>
        <taxon>Eukaryota</taxon>
        <taxon>Metazoa</taxon>
        <taxon>Chordata</taxon>
        <taxon>Craniata</taxon>
        <taxon>Vertebrata</taxon>
        <taxon>Euteleostomi</taxon>
        <taxon>Archelosauria</taxon>
        <taxon>Testudinata</taxon>
        <taxon>Testudines</taxon>
        <taxon>Cryptodira</taxon>
        <taxon>Durocryptodira</taxon>
        <taxon>Testudinoidea</taxon>
        <taxon>Platysternidae</taxon>
        <taxon>Platysternon</taxon>
    </lineage>
</organism>
<gene>
    <name evidence="2" type="ORF">DR999_PMT18266</name>
</gene>
<dbReference type="Proteomes" id="UP000297703">
    <property type="component" value="Unassembled WGS sequence"/>
</dbReference>
<reference evidence="2 3" key="2">
    <citation type="submission" date="2019-04" db="EMBL/GenBank/DDBJ databases">
        <title>The genome sequence of big-headed turtle.</title>
        <authorList>
            <person name="Gong S."/>
        </authorList>
    </citation>
    <scope>NUCLEOTIDE SEQUENCE [LARGE SCALE GENOMIC DNA]</scope>
    <source>
        <strain evidence="2">DO16091913</strain>
        <tissue evidence="2">Muscle</tissue>
    </source>
</reference>
<evidence type="ECO:0000256" key="1">
    <source>
        <dbReference type="SAM" id="MobiDB-lite"/>
    </source>
</evidence>
<dbReference type="EMBL" id="QXTE01000312">
    <property type="protein sequence ID" value="TFJ99673.1"/>
    <property type="molecule type" value="Genomic_DNA"/>
</dbReference>
<feature type="region of interest" description="Disordered" evidence="1">
    <location>
        <begin position="1"/>
        <end position="46"/>
    </location>
</feature>
<dbReference type="AlphaFoldDB" id="A0A4D9DY00"/>
<evidence type="ECO:0000313" key="2">
    <source>
        <dbReference type="EMBL" id="TFJ99673.1"/>
    </source>
</evidence>
<keyword evidence="3" id="KW-1185">Reference proteome</keyword>
<protein>
    <submittedName>
        <fullName evidence="2">Protein Mpv17</fullName>
    </submittedName>
</protein>
<name>A0A4D9DY00_9SAUR</name>
<comment type="caution">
    <text evidence="2">The sequence shown here is derived from an EMBL/GenBank/DDBJ whole genome shotgun (WGS) entry which is preliminary data.</text>
</comment>
<accession>A0A4D9DY00</accession>